<dbReference type="Pfam" id="PF05175">
    <property type="entry name" value="MTS"/>
    <property type="match status" value="1"/>
</dbReference>
<keyword evidence="3" id="KW-0808">Transferase</keyword>
<dbReference type="PROSITE" id="PS00092">
    <property type="entry name" value="N6_MTASE"/>
    <property type="match status" value="1"/>
</dbReference>
<dbReference type="Proteomes" id="UP000642809">
    <property type="component" value="Unassembled WGS sequence"/>
</dbReference>
<dbReference type="Pfam" id="PF17827">
    <property type="entry name" value="PrmC_N"/>
    <property type="match status" value="1"/>
</dbReference>
<reference evidence="8" key="1">
    <citation type="journal article" date="2014" name="Int. J. Syst. Evol. Microbiol.">
        <title>Complete genome sequence of Corynebacterium casei LMG S-19264T (=DSM 44701T), isolated from a smear-ripened cheese.</title>
        <authorList>
            <consortium name="US DOE Joint Genome Institute (JGI-PGF)"/>
            <person name="Walter F."/>
            <person name="Albersmeier A."/>
            <person name="Kalinowski J."/>
            <person name="Ruckert C."/>
        </authorList>
    </citation>
    <scope>NUCLEOTIDE SEQUENCE</scope>
    <source>
        <strain evidence="8">KCTC 23224</strain>
    </source>
</reference>
<dbReference type="CDD" id="cd02440">
    <property type="entry name" value="AdoMet_MTases"/>
    <property type="match status" value="1"/>
</dbReference>
<dbReference type="AlphaFoldDB" id="A0A8J3G827"/>
<dbReference type="GO" id="GO:0032259">
    <property type="term" value="P:methylation"/>
    <property type="evidence" value="ECO:0007669"/>
    <property type="project" value="UniProtKB-KW"/>
</dbReference>
<dbReference type="NCBIfam" id="TIGR00536">
    <property type="entry name" value="hemK_fam"/>
    <property type="match status" value="1"/>
</dbReference>
<evidence type="ECO:0000256" key="2">
    <source>
        <dbReference type="ARBA" id="ARBA00022603"/>
    </source>
</evidence>
<organism evidence="8 9">
    <name type="scientific">Mongoliitalea lutea</name>
    <dbReference type="NCBI Taxonomy" id="849756"/>
    <lineage>
        <taxon>Bacteria</taxon>
        <taxon>Pseudomonadati</taxon>
        <taxon>Bacteroidota</taxon>
        <taxon>Cytophagia</taxon>
        <taxon>Cytophagales</taxon>
        <taxon>Cyclobacteriaceae</taxon>
        <taxon>Mongoliitalea</taxon>
    </lineage>
</organism>
<keyword evidence="2 8" id="KW-0489">Methyltransferase</keyword>
<dbReference type="InterPro" id="IPR029063">
    <property type="entry name" value="SAM-dependent_MTases_sf"/>
</dbReference>
<dbReference type="NCBIfam" id="TIGR03534">
    <property type="entry name" value="RF_mod_PrmC"/>
    <property type="match status" value="1"/>
</dbReference>
<dbReference type="Gene3D" id="1.10.8.10">
    <property type="entry name" value="DNA helicase RuvA subunit, C-terminal domain"/>
    <property type="match status" value="1"/>
</dbReference>
<accession>A0A8J3G827</accession>
<evidence type="ECO:0000256" key="1">
    <source>
        <dbReference type="ARBA" id="ARBA00012771"/>
    </source>
</evidence>
<dbReference type="EC" id="2.1.1.297" evidence="1"/>
<feature type="domain" description="Release factor glutamine methyltransferase N-terminal" evidence="7">
    <location>
        <begin position="6"/>
        <end position="73"/>
    </location>
</feature>
<evidence type="ECO:0000259" key="6">
    <source>
        <dbReference type="Pfam" id="PF05175"/>
    </source>
</evidence>
<dbReference type="Gene3D" id="3.40.50.150">
    <property type="entry name" value="Vaccinia Virus protein VP39"/>
    <property type="match status" value="1"/>
</dbReference>
<dbReference type="PANTHER" id="PTHR18895">
    <property type="entry name" value="HEMK METHYLTRANSFERASE"/>
    <property type="match status" value="1"/>
</dbReference>
<dbReference type="InterPro" id="IPR050320">
    <property type="entry name" value="N5-glutamine_MTase"/>
</dbReference>
<reference evidence="8" key="2">
    <citation type="submission" date="2020-09" db="EMBL/GenBank/DDBJ databases">
        <authorList>
            <person name="Sun Q."/>
            <person name="Kim S."/>
        </authorList>
    </citation>
    <scope>NUCLEOTIDE SEQUENCE</scope>
    <source>
        <strain evidence="8">KCTC 23224</strain>
    </source>
</reference>
<dbReference type="EMBL" id="BMYF01000038">
    <property type="protein sequence ID" value="GHB53605.1"/>
    <property type="molecule type" value="Genomic_DNA"/>
</dbReference>
<dbReference type="InterPro" id="IPR004556">
    <property type="entry name" value="HemK-like"/>
</dbReference>
<protein>
    <recommendedName>
        <fullName evidence="1">peptide chain release factor N(5)-glutamine methyltransferase</fullName>
        <ecNumber evidence="1">2.1.1.297</ecNumber>
    </recommendedName>
</protein>
<dbReference type="InterPro" id="IPR019874">
    <property type="entry name" value="RF_methyltr_PrmC"/>
</dbReference>
<dbReference type="InterPro" id="IPR007848">
    <property type="entry name" value="Small_mtfrase_dom"/>
</dbReference>
<evidence type="ECO:0000256" key="4">
    <source>
        <dbReference type="ARBA" id="ARBA00022691"/>
    </source>
</evidence>
<keyword evidence="4" id="KW-0949">S-adenosyl-L-methionine</keyword>
<sequence length="277" mass="31067">MNTRALYQQYTNQLSTIYSELEAGELTSWLFEHFLGLKRMDVLKNSLIDEIPQTMPKALEELMQQKPIQYILGEAPFYGRTFQVNPAVLIPRNETEELVHMIIKENKFAAPTILDIGTGSGCIPISLALEIPGSHVSALDISEEALTVAQSNAAKLHAAVGFYRVDILNEAIPVDNLDIIVSNPPYVKHSEKAWMHPNVLEHEPHVALFVYDKDPLLFYRVIAEKAKNALKSGGKLYFEINEALGQETANLLQTQGYQQVQIHQDLNGKNRMVSAIV</sequence>
<dbReference type="InterPro" id="IPR002052">
    <property type="entry name" value="DNA_methylase_N6_adenine_CS"/>
</dbReference>
<name>A0A8J3G827_9BACT</name>
<dbReference type="PANTHER" id="PTHR18895:SF74">
    <property type="entry name" value="MTRF1L RELEASE FACTOR GLUTAMINE METHYLTRANSFERASE"/>
    <property type="match status" value="1"/>
</dbReference>
<dbReference type="SUPFAM" id="SSF53335">
    <property type="entry name" value="S-adenosyl-L-methionine-dependent methyltransferases"/>
    <property type="match status" value="1"/>
</dbReference>
<dbReference type="GO" id="GO:0102559">
    <property type="term" value="F:peptide chain release factor N(5)-glutamine methyltransferase activity"/>
    <property type="evidence" value="ECO:0007669"/>
    <property type="project" value="UniProtKB-EC"/>
</dbReference>
<evidence type="ECO:0000313" key="9">
    <source>
        <dbReference type="Proteomes" id="UP000642809"/>
    </source>
</evidence>
<evidence type="ECO:0000313" key="8">
    <source>
        <dbReference type="EMBL" id="GHB53605.1"/>
    </source>
</evidence>
<dbReference type="GO" id="GO:0003676">
    <property type="term" value="F:nucleic acid binding"/>
    <property type="evidence" value="ECO:0007669"/>
    <property type="project" value="InterPro"/>
</dbReference>
<comment type="caution">
    <text evidence="8">The sequence shown here is derived from an EMBL/GenBank/DDBJ whole genome shotgun (WGS) entry which is preliminary data.</text>
</comment>
<proteinExistence type="predicted"/>
<evidence type="ECO:0000256" key="3">
    <source>
        <dbReference type="ARBA" id="ARBA00022679"/>
    </source>
</evidence>
<keyword evidence="9" id="KW-1185">Reference proteome</keyword>
<evidence type="ECO:0000259" key="7">
    <source>
        <dbReference type="Pfam" id="PF17827"/>
    </source>
</evidence>
<dbReference type="RefSeq" id="WP_189586687.1">
    <property type="nucleotide sequence ID" value="NZ_BMYF01000038.1"/>
</dbReference>
<gene>
    <name evidence="8" type="primary">prmC</name>
    <name evidence="8" type="ORF">GCM10008106_37490</name>
</gene>
<dbReference type="InterPro" id="IPR040758">
    <property type="entry name" value="PrmC_N"/>
</dbReference>
<comment type="catalytic activity">
    <reaction evidence="5">
        <text>L-glutaminyl-[peptide chain release factor] + S-adenosyl-L-methionine = N(5)-methyl-L-glutaminyl-[peptide chain release factor] + S-adenosyl-L-homocysteine + H(+)</text>
        <dbReference type="Rhea" id="RHEA:42896"/>
        <dbReference type="Rhea" id="RHEA-COMP:10271"/>
        <dbReference type="Rhea" id="RHEA-COMP:10272"/>
        <dbReference type="ChEBI" id="CHEBI:15378"/>
        <dbReference type="ChEBI" id="CHEBI:30011"/>
        <dbReference type="ChEBI" id="CHEBI:57856"/>
        <dbReference type="ChEBI" id="CHEBI:59789"/>
        <dbReference type="ChEBI" id="CHEBI:61891"/>
        <dbReference type="EC" id="2.1.1.297"/>
    </reaction>
</comment>
<evidence type="ECO:0000256" key="5">
    <source>
        <dbReference type="ARBA" id="ARBA00048391"/>
    </source>
</evidence>
<feature type="domain" description="Methyltransferase small" evidence="6">
    <location>
        <begin position="106"/>
        <end position="191"/>
    </location>
</feature>